<dbReference type="GeneID" id="95967170"/>
<dbReference type="Proteomes" id="UP001451606">
    <property type="component" value="Chromosome"/>
</dbReference>
<dbReference type="AlphaFoldDB" id="A0AAX4NGM5"/>
<protein>
    <submittedName>
        <fullName evidence="1">Uncharacterized protein</fullName>
    </submittedName>
</protein>
<organism evidence="1 2">
    <name type="scientific">Oxyplasma meridianum</name>
    <dbReference type="NCBI Taxonomy" id="3073602"/>
    <lineage>
        <taxon>Archaea</taxon>
        <taxon>Methanobacteriati</taxon>
        <taxon>Thermoplasmatota</taxon>
        <taxon>Thermoplasmata</taxon>
        <taxon>Thermoplasmatales</taxon>
        <taxon>Thermoplasmataceae</taxon>
        <taxon>Oxyplasma</taxon>
    </lineage>
</organism>
<reference evidence="1 2" key="1">
    <citation type="submission" date="2023-09" db="EMBL/GenBank/DDBJ databases">
        <authorList>
            <person name="Golyshina O.V."/>
            <person name="Lunev E.A."/>
            <person name="Bargiela R."/>
            <person name="Gaines M.C."/>
            <person name="Daum B."/>
            <person name="Bale N.J."/>
            <person name="Koenen M."/>
            <person name="Sinninghe Damst J.S."/>
            <person name="Yakimov M."/>
            <person name="Golyshin P.N."/>
        </authorList>
    </citation>
    <scope>NUCLEOTIDE SEQUENCE [LARGE SCALE GENOMIC DNA]</scope>
    <source>
        <strain evidence="1 2">M1</strain>
    </source>
</reference>
<dbReference type="KEGG" id="omr:OXIME_000445"/>
<evidence type="ECO:0000313" key="1">
    <source>
        <dbReference type="EMBL" id="WYX99900.1"/>
    </source>
</evidence>
<dbReference type="RefSeq" id="WP_393971859.1">
    <property type="nucleotide sequence ID" value="NZ_CP133772.1"/>
</dbReference>
<evidence type="ECO:0000313" key="2">
    <source>
        <dbReference type="Proteomes" id="UP001451606"/>
    </source>
</evidence>
<dbReference type="EMBL" id="CP133772">
    <property type="protein sequence ID" value="WYX99900.1"/>
    <property type="molecule type" value="Genomic_DNA"/>
</dbReference>
<gene>
    <name evidence="1" type="ORF">OXIME_000445</name>
</gene>
<proteinExistence type="predicted"/>
<sequence length="85" mass="9873">MTETDRDLEDIALIARTDLDYNLVLNECIEQSEIDAISNIWESSVYEKCFELKDKYALNLLIIHRVREIPEDKISRIEGKGGDQD</sequence>
<keyword evidence="2" id="KW-1185">Reference proteome</keyword>
<name>A0AAX4NGM5_9ARCH</name>
<accession>A0AAX4NGM5</accession>